<comment type="caution">
    <text evidence="1">The sequence shown here is derived from an EMBL/GenBank/DDBJ whole genome shotgun (WGS) entry which is preliminary data.</text>
</comment>
<sequence length="62" mass="7048">MHTGIARHLPSDTPRVMIVDGSRVVRRMIEQLLLKELPGVSMVSCDSGAERCRPYLARRWIS</sequence>
<reference evidence="1" key="2">
    <citation type="journal article" date="2014" name="ISME J.">
        <title>Microbial stratification in low pH oxic and suboxic macroscopic growths along an acid mine drainage.</title>
        <authorList>
            <person name="Mendez-Garcia C."/>
            <person name="Mesa V."/>
            <person name="Sprenger R.R."/>
            <person name="Richter M."/>
            <person name="Diez M.S."/>
            <person name="Solano J."/>
            <person name="Bargiela R."/>
            <person name="Golyshina O.V."/>
            <person name="Manteca A."/>
            <person name="Ramos J.L."/>
            <person name="Gallego J.R."/>
            <person name="Llorente I."/>
            <person name="Martins Dos Santos V.A."/>
            <person name="Jensen O.N."/>
            <person name="Pelaez A.I."/>
            <person name="Sanchez J."/>
            <person name="Ferrer M."/>
        </authorList>
    </citation>
    <scope>NUCLEOTIDE SEQUENCE</scope>
</reference>
<dbReference type="EMBL" id="AUZX01008082">
    <property type="protein sequence ID" value="EQD56983.1"/>
    <property type="molecule type" value="Genomic_DNA"/>
</dbReference>
<evidence type="ECO:0000313" key="1">
    <source>
        <dbReference type="EMBL" id="EQD56983.1"/>
    </source>
</evidence>
<organism evidence="1">
    <name type="scientific">mine drainage metagenome</name>
    <dbReference type="NCBI Taxonomy" id="410659"/>
    <lineage>
        <taxon>unclassified sequences</taxon>
        <taxon>metagenomes</taxon>
        <taxon>ecological metagenomes</taxon>
    </lineage>
</organism>
<reference evidence="1" key="1">
    <citation type="submission" date="2013-08" db="EMBL/GenBank/DDBJ databases">
        <authorList>
            <person name="Mendez C."/>
            <person name="Richter M."/>
            <person name="Ferrer M."/>
            <person name="Sanchez J."/>
        </authorList>
    </citation>
    <scope>NUCLEOTIDE SEQUENCE</scope>
</reference>
<accession>T1AKD4</accession>
<protein>
    <submittedName>
        <fullName evidence="1">Two-component system response regulator</fullName>
    </submittedName>
</protein>
<proteinExistence type="predicted"/>
<dbReference type="AlphaFoldDB" id="T1AKD4"/>
<gene>
    <name evidence="1" type="ORF">B1A_11313</name>
</gene>
<name>T1AKD4_9ZZZZ</name>